<proteinExistence type="predicted"/>
<dbReference type="Gene3D" id="3.40.33.10">
    <property type="entry name" value="CAP"/>
    <property type="match status" value="1"/>
</dbReference>
<reference evidence="3 4" key="1">
    <citation type="journal article" date="2023" name="Plants (Basel)">
        <title>Bridging the Gap: Combining Genomics and Transcriptomics Approaches to Understand Stylosanthes scabra, an Orphan Legume from the Brazilian Caatinga.</title>
        <authorList>
            <person name="Ferreira-Neto J.R.C."/>
            <person name="da Silva M.D."/>
            <person name="Binneck E."/>
            <person name="de Melo N.F."/>
            <person name="da Silva R.H."/>
            <person name="de Melo A.L.T.M."/>
            <person name="Pandolfi V."/>
            <person name="Bustamante F.O."/>
            <person name="Brasileiro-Vidal A.C."/>
            <person name="Benko-Iseppon A.M."/>
        </authorList>
    </citation>
    <scope>NUCLEOTIDE SEQUENCE [LARGE SCALE GENOMIC DNA]</scope>
    <source>
        <tissue evidence="3">Leaves</tissue>
    </source>
</reference>
<feature type="domain" description="SCP" evidence="2">
    <location>
        <begin position="30"/>
        <end position="165"/>
    </location>
</feature>
<organism evidence="3 4">
    <name type="scientific">Stylosanthes scabra</name>
    <dbReference type="NCBI Taxonomy" id="79078"/>
    <lineage>
        <taxon>Eukaryota</taxon>
        <taxon>Viridiplantae</taxon>
        <taxon>Streptophyta</taxon>
        <taxon>Embryophyta</taxon>
        <taxon>Tracheophyta</taxon>
        <taxon>Spermatophyta</taxon>
        <taxon>Magnoliopsida</taxon>
        <taxon>eudicotyledons</taxon>
        <taxon>Gunneridae</taxon>
        <taxon>Pentapetalae</taxon>
        <taxon>rosids</taxon>
        <taxon>fabids</taxon>
        <taxon>Fabales</taxon>
        <taxon>Fabaceae</taxon>
        <taxon>Papilionoideae</taxon>
        <taxon>50 kb inversion clade</taxon>
        <taxon>dalbergioids sensu lato</taxon>
        <taxon>Dalbergieae</taxon>
        <taxon>Pterocarpus clade</taxon>
        <taxon>Stylosanthes</taxon>
    </lineage>
</organism>
<evidence type="ECO:0000313" key="4">
    <source>
        <dbReference type="Proteomes" id="UP001341840"/>
    </source>
</evidence>
<keyword evidence="1" id="KW-0732">Signal</keyword>
<dbReference type="EMBL" id="JASCZI010181358">
    <property type="protein sequence ID" value="MED6182483.1"/>
    <property type="molecule type" value="Genomic_DNA"/>
</dbReference>
<comment type="caution">
    <text evidence="3">The sequence shown here is derived from an EMBL/GenBank/DDBJ whole genome shotgun (WGS) entry which is preliminary data.</text>
</comment>
<protein>
    <recommendedName>
        <fullName evidence="2">SCP domain-containing protein</fullName>
    </recommendedName>
</protein>
<dbReference type="InterPro" id="IPR018244">
    <property type="entry name" value="Allrgn_V5/Tpx1_CS"/>
</dbReference>
<dbReference type="InterPro" id="IPR014044">
    <property type="entry name" value="CAP_dom"/>
</dbReference>
<dbReference type="SMART" id="SM00198">
    <property type="entry name" value="SCP"/>
    <property type="match status" value="1"/>
</dbReference>
<dbReference type="InterPro" id="IPR035940">
    <property type="entry name" value="CAP_sf"/>
</dbReference>
<dbReference type="PANTHER" id="PTHR10334">
    <property type="entry name" value="CYSTEINE-RICH SECRETORY PROTEIN-RELATED"/>
    <property type="match status" value="1"/>
</dbReference>
<dbReference type="SUPFAM" id="SSF55797">
    <property type="entry name" value="PR-1-like"/>
    <property type="match status" value="1"/>
</dbReference>
<sequence length="169" mass="19429">MKMLLNILAVFLSFASIVPLCSLEPVVPQSSPKDYLDYHNDIRKDVWSSPLKWDPQLETYARNFLNKHKMDCLGRKPFIASGIGWNIARNWGNRTFSGTDAVWKWVIQRENYDKVTNTCVRGDCRGYTQVVWKDSVRLGCARVRCNNDIGTMVRCNYVPPGNIPGQRPF</sequence>
<dbReference type="PRINTS" id="PR00837">
    <property type="entry name" value="V5TPXLIKE"/>
</dbReference>
<evidence type="ECO:0000259" key="2">
    <source>
        <dbReference type="SMART" id="SM00198"/>
    </source>
</evidence>
<dbReference type="Pfam" id="PF00188">
    <property type="entry name" value="CAP"/>
    <property type="match status" value="1"/>
</dbReference>
<evidence type="ECO:0000256" key="1">
    <source>
        <dbReference type="SAM" id="SignalP"/>
    </source>
</evidence>
<feature type="signal peptide" evidence="1">
    <location>
        <begin position="1"/>
        <end position="23"/>
    </location>
</feature>
<accession>A0ABU6WE58</accession>
<dbReference type="Proteomes" id="UP001341840">
    <property type="component" value="Unassembled WGS sequence"/>
</dbReference>
<dbReference type="InterPro" id="IPR001283">
    <property type="entry name" value="CRISP-related"/>
</dbReference>
<keyword evidence="4" id="KW-1185">Reference proteome</keyword>
<dbReference type="PROSITE" id="PS01010">
    <property type="entry name" value="CRISP_2"/>
    <property type="match status" value="1"/>
</dbReference>
<evidence type="ECO:0000313" key="3">
    <source>
        <dbReference type="EMBL" id="MED6182483.1"/>
    </source>
</evidence>
<gene>
    <name evidence="3" type="ORF">PIB30_028863</name>
</gene>
<name>A0ABU6WE58_9FABA</name>
<feature type="chain" id="PRO_5046591110" description="SCP domain-containing protein" evidence="1">
    <location>
        <begin position="24"/>
        <end position="169"/>
    </location>
</feature>